<accession>A0A8X6YNR8</accession>
<feature type="region of interest" description="Disordered" evidence="1">
    <location>
        <begin position="1"/>
        <end position="34"/>
    </location>
</feature>
<dbReference type="AlphaFoldDB" id="A0A8X6YNR8"/>
<organism evidence="2 3">
    <name type="scientific">Trichonephila inaurata madagascariensis</name>
    <dbReference type="NCBI Taxonomy" id="2747483"/>
    <lineage>
        <taxon>Eukaryota</taxon>
        <taxon>Metazoa</taxon>
        <taxon>Ecdysozoa</taxon>
        <taxon>Arthropoda</taxon>
        <taxon>Chelicerata</taxon>
        <taxon>Arachnida</taxon>
        <taxon>Araneae</taxon>
        <taxon>Araneomorphae</taxon>
        <taxon>Entelegynae</taxon>
        <taxon>Araneoidea</taxon>
        <taxon>Nephilidae</taxon>
        <taxon>Trichonephila</taxon>
        <taxon>Trichonephila inaurata</taxon>
    </lineage>
</organism>
<evidence type="ECO:0000256" key="1">
    <source>
        <dbReference type="SAM" id="MobiDB-lite"/>
    </source>
</evidence>
<dbReference type="Proteomes" id="UP000886998">
    <property type="component" value="Unassembled WGS sequence"/>
</dbReference>
<protein>
    <submittedName>
        <fullName evidence="2">Uncharacterized protein</fullName>
    </submittedName>
</protein>
<name>A0A8X6YNR8_9ARAC</name>
<proteinExistence type="predicted"/>
<dbReference type="EMBL" id="BMAV01020598">
    <property type="protein sequence ID" value="GFY74220.1"/>
    <property type="molecule type" value="Genomic_DNA"/>
</dbReference>
<sequence>MAGKMNSANNAQKGLETSTSPDRTLKTGMPTPTHMEKLHLSTAGSTSMLNYSTENIMNLSLPASAQSSRPGKPQDFATGSSNCQGLLRLANLLKGYAISIDGCHRGINELIQAGLTDPNNSIMLDNTRVLKDYNQRYQQAVNGIIPITATTRPTAQEINTPIPTHLPSNSNKNECLNLITQILQQTVQALSQLVQRISYINIAVPTPPPTITSKSKSTNISKSKIKKKAILALFNDYLDDEDD</sequence>
<feature type="compositionally biased region" description="Polar residues" evidence="1">
    <location>
        <begin position="1"/>
        <end position="22"/>
    </location>
</feature>
<evidence type="ECO:0000313" key="3">
    <source>
        <dbReference type="Proteomes" id="UP000886998"/>
    </source>
</evidence>
<comment type="caution">
    <text evidence="2">The sequence shown here is derived from an EMBL/GenBank/DDBJ whole genome shotgun (WGS) entry which is preliminary data.</text>
</comment>
<gene>
    <name evidence="2" type="ORF">TNIN_200171</name>
</gene>
<evidence type="ECO:0000313" key="2">
    <source>
        <dbReference type="EMBL" id="GFY74220.1"/>
    </source>
</evidence>
<reference evidence="2" key="1">
    <citation type="submission" date="2020-08" db="EMBL/GenBank/DDBJ databases">
        <title>Multicomponent nature underlies the extraordinary mechanical properties of spider dragline silk.</title>
        <authorList>
            <person name="Kono N."/>
            <person name="Nakamura H."/>
            <person name="Mori M."/>
            <person name="Yoshida Y."/>
            <person name="Ohtoshi R."/>
            <person name="Malay A.D."/>
            <person name="Moran D.A.P."/>
            <person name="Tomita M."/>
            <person name="Numata K."/>
            <person name="Arakawa K."/>
        </authorList>
    </citation>
    <scope>NUCLEOTIDE SEQUENCE</scope>
</reference>
<keyword evidence="3" id="KW-1185">Reference proteome</keyword>